<dbReference type="EMBL" id="RWJN01000095">
    <property type="protein sequence ID" value="TCD67504.1"/>
    <property type="molecule type" value="Genomic_DNA"/>
</dbReference>
<dbReference type="InterPro" id="IPR036465">
    <property type="entry name" value="vWFA_dom_sf"/>
</dbReference>
<dbReference type="Proteomes" id="UP000292702">
    <property type="component" value="Unassembled WGS sequence"/>
</dbReference>
<proteinExistence type="predicted"/>
<feature type="region of interest" description="Disordered" evidence="1">
    <location>
        <begin position="1"/>
        <end position="175"/>
    </location>
</feature>
<organism evidence="3 4">
    <name type="scientific">Steccherinum ochraceum</name>
    <dbReference type="NCBI Taxonomy" id="92696"/>
    <lineage>
        <taxon>Eukaryota</taxon>
        <taxon>Fungi</taxon>
        <taxon>Dikarya</taxon>
        <taxon>Basidiomycota</taxon>
        <taxon>Agaricomycotina</taxon>
        <taxon>Agaricomycetes</taxon>
        <taxon>Polyporales</taxon>
        <taxon>Steccherinaceae</taxon>
        <taxon>Steccherinum</taxon>
    </lineage>
</organism>
<feature type="compositionally biased region" description="Polar residues" evidence="1">
    <location>
        <begin position="153"/>
        <end position="173"/>
    </location>
</feature>
<dbReference type="PROSITE" id="PS50234">
    <property type="entry name" value="VWFA"/>
    <property type="match status" value="1"/>
</dbReference>
<feature type="domain" description="VWFA" evidence="2">
    <location>
        <begin position="184"/>
        <end position="381"/>
    </location>
</feature>
<accession>A0A4R0RX44</accession>
<dbReference type="PANTHER" id="PTHR34706:SF1">
    <property type="entry name" value="VWFA DOMAIN-CONTAINING PROTEIN"/>
    <property type="match status" value="1"/>
</dbReference>
<evidence type="ECO:0000259" key="2">
    <source>
        <dbReference type="PROSITE" id="PS50234"/>
    </source>
</evidence>
<evidence type="ECO:0000313" key="3">
    <source>
        <dbReference type="EMBL" id="TCD67504.1"/>
    </source>
</evidence>
<dbReference type="SUPFAM" id="SSF53300">
    <property type="entry name" value="vWA-like"/>
    <property type="match status" value="1"/>
</dbReference>
<feature type="compositionally biased region" description="Low complexity" evidence="1">
    <location>
        <begin position="8"/>
        <end position="26"/>
    </location>
</feature>
<dbReference type="Gene3D" id="3.40.50.410">
    <property type="entry name" value="von Willebrand factor, type A domain"/>
    <property type="match status" value="1"/>
</dbReference>
<evidence type="ECO:0000313" key="4">
    <source>
        <dbReference type="Proteomes" id="UP000292702"/>
    </source>
</evidence>
<evidence type="ECO:0000256" key="1">
    <source>
        <dbReference type="SAM" id="MobiDB-lite"/>
    </source>
</evidence>
<dbReference type="OrthoDB" id="2142040at2759"/>
<keyword evidence="4" id="KW-1185">Reference proteome</keyword>
<gene>
    <name evidence="3" type="ORF">EIP91_012309</name>
</gene>
<sequence length="411" mass="44133">MGNAQSNRSGRYSTASASGGASRISSPQSLGSSHRTVAPAAVRRRASASPTNAAQIRNLPPVQTHRRARSALAGSSSSVRNRDTAPPPTYSMAIADTEHLAPPPTALESPVAYPTPPLSPPALPNPPPSLASPRSTPGSSHTRHMTIPPAQAGPSTSRSSQFSRPTSPNSQPVENDLDYLRRYNTVFVIDDSASMRGHLWGVTRKALIQLAETAAVYDADGIDVCFFNSDRVARNVKHDPGIINSLFDSVTPGGLSLMGCRLEHLFLFYMDNLEKAWAEMQGGKPEAFAAIKPVNYIVITHGTPSDAPEEVIVEVAKRLDKGNFSLRQIGVQLVQIGKSEEAAAFLKYLDDDLKAEYGCRDMVDTTPYHHDLTGQVLLKILVGAVNGRIDRLNNETLGLGSHPTGSRTKSQ</sequence>
<feature type="compositionally biased region" description="Pro residues" evidence="1">
    <location>
        <begin position="113"/>
        <end position="130"/>
    </location>
</feature>
<dbReference type="PANTHER" id="PTHR34706">
    <property type="entry name" value="SLR1338 PROTEIN"/>
    <property type="match status" value="1"/>
</dbReference>
<name>A0A4R0RX44_9APHY</name>
<dbReference type="AlphaFoldDB" id="A0A4R0RX44"/>
<protein>
    <recommendedName>
        <fullName evidence="2">VWFA domain-containing protein</fullName>
    </recommendedName>
</protein>
<dbReference type="InterPro" id="IPR002035">
    <property type="entry name" value="VWF_A"/>
</dbReference>
<feature type="compositionally biased region" description="Low complexity" evidence="1">
    <location>
        <begin position="35"/>
        <end position="51"/>
    </location>
</feature>
<comment type="caution">
    <text evidence="3">The sequence shown here is derived from an EMBL/GenBank/DDBJ whole genome shotgun (WGS) entry which is preliminary data.</text>
</comment>
<dbReference type="STRING" id="92696.A0A4R0RX44"/>
<reference evidence="3 4" key="1">
    <citation type="submission" date="2018-11" db="EMBL/GenBank/DDBJ databases">
        <title>Genome assembly of Steccherinum ochraceum LE-BIN_3174, the white-rot fungus of the Steccherinaceae family (The Residual Polyporoid clade, Polyporales, Basidiomycota).</title>
        <authorList>
            <person name="Fedorova T.V."/>
            <person name="Glazunova O.A."/>
            <person name="Landesman E.O."/>
            <person name="Moiseenko K.V."/>
            <person name="Psurtseva N.V."/>
            <person name="Savinova O.S."/>
            <person name="Shakhova N.V."/>
            <person name="Tyazhelova T.V."/>
            <person name="Vasina D.V."/>
        </authorList>
    </citation>
    <scope>NUCLEOTIDE SEQUENCE [LARGE SCALE GENOMIC DNA]</scope>
    <source>
        <strain evidence="3 4">LE-BIN_3174</strain>
    </source>
</reference>